<dbReference type="PRINTS" id="PR00369">
    <property type="entry name" value="FLAVODOXIN"/>
</dbReference>
<dbReference type="EMBL" id="VRYZ01000002">
    <property type="protein sequence ID" value="TXS93259.1"/>
    <property type="molecule type" value="Genomic_DNA"/>
</dbReference>
<sequence>MRYCRCRQAGKQAVPVFISAAQWLQAGAFALAYLLLCGLCLRVRDAQRPAAAAGATLIAYASQGGSARKLAQRHAETLARRGPVTLLALNQVQAADLENAHLALFIASTYGEGEPPDNALRFARLWLRGGGQDGAALSRLHYAVLALGDSEYRQFCGFGLALDRGLRERGARPMFAPQTVDRLDDRALVEWQNRLLENAVLESGETVVDGAGQGARLPATVLDRRCLNAGSPGAGVYHLRLGLPPGVDWRAGDIAVLDIPREGPEGPVQREYSIASLPSDGALELLVRQVCKDDGSFGVGSGWLTRQLPMGGELALQVRDNPAFHPPPPERPLILVGNGTGIAGLRAHLRARVQVGAHANWLLFGERTRAHDRLFDDELAAWLGSGHLQRLDRVYSRDNEPLRYVQDALAAQQQELQAWLARGAAVFVCGSLEGMAPAVHRLLLEILGERGLEDLSLEGRYRRDVY</sequence>
<feature type="transmembrane region" description="Helical" evidence="5">
    <location>
        <begin position="12"/>
        <end position="36"/>
    </location>
</feature>
<dbReference type="GO" id="GO:0010181">
    <property type="term" value="F:FMN binding"/>
    <property type="evidence" value="ECO:0007669"/>
    <property type="project" value="InterPro"/>
</dbReference>
<dbReference type="Pfam" id="PF00258">
    <property type="entry name" value="Flavodoxin_1"/>
    <property type="match status" value="1"/>
</dbReference>
<dbReference type="InterPro" id="IPR001094">
    <property type="entry name" value="Flavdoxin-like"/>
</dbReference>
<evidence type="ECO:0000256" key="3">
    <source>
        <dbReference type="ARBA" id="ARBA00022982"/>
    </source>
</evidence>
<keyword evidence="5" id="KW-0812">Transmembrane</keyword>
<keyword evidence="2" id="KW-0288">FMN</keyword>
<reference evidence="8 9" key="1">
    <citation type="submission" date="2019-08" db="EMBL/GenBank/DDBJ databases">
        <title>Parahaliea maris sp. nov., isolated from the surface seawater.</title>
        <authorList>
            <person name="Liu Y."/>
        </authorList>
    </citation>
    <scope>NUCLEOTIDE SEQUENCE [LARGE SCALE GENOMIC DNA]</scope>
    <source>
        <strain evidence="8 9">S2-26</strain>
    </source>
</reference>
<dbReference type="InterPro" id="IPR039261">
    <property type="entry name" value="FNR_nucleotide-bd"/>
</dbReference>
<feature type="domain" description="FAD-binding FR-type" evidence="7">
    <location>
        <begin position="214"/>
        <end position="329"/>
    </location>
</feature>
<keyword evidence="3" id="KW-0249">Electron transport</keyword>
<dbReference type="AlphaFoldDB" id="A0A5C8ZZN4"/>
<evidence type="ECO:0000259" key="6">
    <source>
        <dbReference type="PROSITE" id="PS50902"/>
    </source>
</evidence>
<keyword evidence="9" id="KW-1185">Reference proteome</keyword>
<dbReference type="Gene3D" id="3.40.50.80">
    <property type="entry name" value="Nucleotide-binding domain of ferredoxin-NADP reductase (FNR) module"/>
    <property type="match status" value="1"/>
</dbReference>
<proteinExistence type="predicted"/>
<keyword evidence="5" id="KW-1133">Transmembrane helix</keyword>
<dbReference type="Pfam" id="PF00175">
    <property type="entry name" value="NAD_binding_1"/>
    <property type="match status" value="1"/>
</dbReference>
<dbReference type="InterPro" id="IPR017938">
    <property type="entry name" value="Riboflavin_synthase-like_b-brl"/>
</dbReference>
<dbReference type="SUPFAM" id="SSF63380">
    <property type="entry name" value="Riboflavin synthase domain-like"/>
    <property type="match status" value="1"/>
</dbReference>
<evidence type="ECO:0000256" key="2">
    <source>
        <dbReference type="ARBA" id="ARBA00022643"/>
    </source>
</evidence>
<organism evidence="8 9">
    <name type="scientific">Parahaliea aestuarii</name>
    <dbReference type="NCBI Taxonomy" id="1852021"/>
    <lineage>
        <taxon>Bacteria</taxon>
        <taxon>Pseudomonadati</taxon>
        <taxon>Pseudomonadota</taxon>
        <taxon>Gammaproteobacteria</taxon>
        <taxon>Cellvibrionales</taxon>
        <taxon>Halieaceae</taxon>
        <taxon>Parahaliea</taxon>
    </lineage>
</organism>
<evidence type="ECO:0000313" key="8">
    <source>
        <dbReference type="EMBL" id="TXS93259.1"/>
    </source>
</evidence>
<dbReference type="SUPFAM" id="SSF52218">
    <property type="entry name" value="Flavoproteins"/>
    <property type="match status" value="1"/>
</dbReference>
<dbReference type="PROSITE" id="PS51384">
    <property type="entry name" value="FAD_FR"/>
    <property type="match status" value="1"/>
</dbReference>
<dbReference type="PANTHER" id="PTHR19384">
    <property type="entry name" value="NITRIC OXIDE SYNTHASE-RELATED"/>
    <property type="match status" value="1"/>
</dbReference>
<dbReference type="InterPro" id="IPR017927">
    <property type="entry name" value="FAD-bd_FR_type"/>
</dbReference>
<dbReference type="InterPro" id="IPR001709">
    <property type="entry name" value="Flavoprot_Pyr_Nucl_cyt_Rdtase"/>
</dbReference>
<dbReference type="InterPro" id="IPR029039">
    <property type="entry name" value="Flavoprotein-like_sf"/>
</dbReference>
<dbReference type="OrthoDB" id="9816402at2"/>
<evidence type="ECO:0000256" key="5">
    <source>
        <dbReference type="SAM" id="Phobius"/>
    </source>
</evidence>
<accession>A0A5C8ZZN4</accession>
<name>A0A5C8ZZN4_9GAMM</name>
<feature type="domain" description="Flavodoxin-like" evidence="6">
    <location>
        <begin position="56"/>
        <end position="196"/>
    </location>
</feature>
<dbReference type="InterPro" id="IPR001433">
    <property type="entry name" value="OxRdtase_FAD/NAD-bd"/>
</dbReference>
<dbReference type="GO" id="GO:0005829">
    <property type="term" value="C:cytosol"/>
    <property type="evidence" value="ECO:0007669"/>
    <property type="project" value="TreeGrafter"/>
</dbReference>
<dbReference type="Proteomes" id="UP000321933">
    <property type="component" value="Unassembled WGS sequence"/>
</dbReference>
<dbReference type="PANTHER" id="PTHR19384:SF17">
    <property type="entry name" value="NADPH--CYTOCHROME P450 REDUCTASE"/>
    <property type="match status" value="1"/>
</dbReference>
<keyword evidence="1" id="KW-0285">Flavoprotein</keyword>
<dbReference type="EC" id="1.6.2.4" evidence="4"/>
<evidence type="ECO:0000313" key="9">
    <source>
        <dbReference type="Proteomes" id="UP000321933"/>
    </source>
</evidence>
<dbReference type="PRINTS" id="PR00371">
    <property type="entry name" value="FPNCR"/>
</dbReference>
<dbReference type="InterPro" id="IPR008254">
    <property type="entry name" value="Flavodoxin/NO_synth"/>
</dbReference>
<dbReference type="SUPFAM" id="SSF52343">
    <property type="entry name" value="Ferredoxin reductase-like, C-terminal NADP-linked domain"/>
    <property type="match status" value="1"/>
</dbReference>
<dbReference type="CDD" id="cd06200">
    <property type="entry name" value="SiR_like1"/>
    <property type="match status" value="1"/>
</dbReference>
<dbReference type="Gene3D" id="3.40.50.360">
    <property type="match status" value="1"/>
</dbReference>
<keyword evidence="5" id="KW-0472">Membrane</keyword>
<comment type="caution">
    <text evidence="8">The sequence shown here is derived from an EMBL/GenBank/DDBJ whole genome shotgun (WGS) entry which is preliminary data.</text>
</comment>
<evidence type="ECO:0000256" key="1">
    <source>
        <dbReference type="ARBA" id="ARBA00022630"/>
    </source>
</evidence>
<dbReference type="PROSITE" id="PS50902">
    <property type="entry name" value="FLAVODOXIN_LIKE"/>
    <property type="match status" value="1"/>
</dbReference>
<dbReference type="GO" id="GO:0050660">
    <property type="term" value="F:flavin adenine dinucleotide binding"/>
    <property type="evidence" value="ECO:0007669"/>
    <property type="project" value="TreeGrafter"/>
</dbReference>
<protein>
    <recommendedName>
        <fullName evidence="4">NADPH--hemoprotein reductase</fullName>
        <ecNumber evidence="4">1.6.2.4</ecNumber>
    </recommendedName>
</protein>
<dbReference type="GO" id="GO:0003958">
    <property type="term" value="F:NADPH-hemoprotein reductase activity"/>
    <property type="evidence" value="ECO:0007669"/>
    <property type="project" value="UniProtKB-EC"/>
</dbReference>
<dbReference type="Gene3D" id="2.40.30.10">
    <property type="entry name" value="Translation factors"/>
    <property type="match status" value="1"/>
</dbReference>
<evidence type="ECO:0000256" key="4">
    <source>
        <dbReference type="ARBA" id="ARBA00023797"/>
    </source>
</evidence>
<keyword evidence="3" id="KW-0813">Transport</keyword>
<evidence type="ECO:0000259" key="7">
    <source>
        <dbReference type="PROSITE" id="PS51384"/>
    </source>
</evidence>
<gene>
    <name evidence="8" type="ORF">FVW59_05295</name>
</gene>